<protein>
    <recommendedName>
        <fullName evidence="3">DUF2783 domain-containing protein</fullName>
    </recommendedName>
</protein>
<name>A0A031GLN1_9BURK</name>
<evidence type="ECO:0000313" key="1">
    <source>
        <dbReference type="EMBL" id="SFX33032.1"/>
    </source>
</evidence>
<dbReference type="OrthoDB" id="8705843at2"/>
<gene>
    <name evidence="1" type="ORF">SAMN03097694_1656</name>
</gene>
<dbReference type="RefSeq" id="WP_034755818.1">
    <property type="nucleotide sequence ID" value="NZ_FPKH01000001.1"/>
</dbReference>
<evidence type="ECO:0008006" key="3">
    <source>
        <dbReference type="Google" id="ProtNLM"/>
    </source>
</evidence>
<reference evidence="1 2" key="1">
    <citation type="submission" date="2016-11" db="EMBL/GenBank/DDBJ databases">
        <authorList>
            <person name="Varghese N."/>
            <person name="Submissions S."/>
        </authorList>
    </citation>
    <scope>NUCLEOTIDE SEQUENCE [LARGE SCALE GENOMIC DNA]</scope>
    <source>
        <strain evidence="1 2">NFR18</strain>
    </source>
</reference>
<proteinExistence type="predicted"/>
<sequence length="61" mass="6521">MTDIELDNLYTELCHTMGGLGEQRSPLFLARFALLAMGAIGKADVVQGLLRDAADGLAERA</sequence>
<accession>A0A031GLN1</accession>
<dbReference type="AlphaFoldDB" id="A0A031GLN1"/>
<dbReference type="EMBL" id="FPKH01000001">
    <property type="protein sequence ID" value="SFX33032.1"/>
    <property type="molecule type" value="Genomic_DNA"/>
</dbReference>
<comment type="caution">
    <text evidence="1">The sequence shown here is derived from an EMBL/GenBank/DDBJ whole genome shotgun (WGS) entry which is preliminary data.</text>
</comment>
<dbReference type="Proteomes" id="UP000182489">
    <property type="component" value="Unassembled WGS sequence"/>
</dbReference>
<evidence type="ECO:0000313" key="2">
    <source>
        <dbReference type="Proteomes" id="UP000182489"/>
    </source>
</evidence>
<organism evidence="1 2">
    <name type="scientific">Janthinobacterium lividum</name>
    <dbReference type="NCBI Taxonomy" id="29581"/>
    <lineage>
        <taxon>Bacteria</taxon>
        <taxon>Pseudomonadati</taxon>
        <taxon>Pseudomonadota</taxon>
        <taxon>Betaproteobacteria</taxon>
        <taxon>Burkholderiales</taxon>
        <taxon>Oxalobacteraceae</taxon>
        <taxon>Janthinobacterium</taxon>
    </lineage>
</organism>